<feature type="compositionally biased region" description="Low complexity" evidence="1">
    <location>
        <begin position="33"/>
        <end position="46"/>
    </location>
</feature>
<reference evidence="2 3" key="1">
    <citation type="submission" date="2022-10" db="EMBL/GenBank/DDBJ databases">
        <title>Luteolibacter arcticus strain CCTCC AB 2014275, whole genome shotgun sequencing project.</title>
        <authorList>
            <person name="Zhao G."/>
            <person name="Shen L."/>
        </authorList>
    </citation>
    <scope>NUCLEOTIDE SEQUENCE [LARGE SCALE GENOMIC DNA]</scope>
    <source>
        <strain evidence="2 3">CCTCC AB 2014275</strain>
    </source>
</reference>
<evidence type="ECO:0000313" key="2">
    <source>
        <dbReference type="EMBL" id="MCW1923897.1"/>
    </source>
</evidence>
<accession>A0ABT3GK75</accession>
<dbReference type="RefSeq" id="WP_264488003.1">
    <property type="nucleotide sequence ID" value="NZ_JAPDDT010000006.1"/>
</dbReference>
<keyword evidence="3" id="KW-1185">Reference proteome</keyword>
<comment type="caution">
    <text evidence="2">The sequence shown here is derived from an EMBL/GenBank/DDBJ whole genome shotgun (WGS) entry which is preliminary data.</text>
</comment>
<name>A0ABT3GK75_9BACT</name>
<dbReference type="Proteomes" id="UP001320876">
    <property type="component" value="Unassembled WGS sequence"/>
</dbReference>
<organism evidence="2 3">
    <name type="scientific">Luteolibacter arcticus</name>
    <dbReference type="NCBI Taxonomy" id="1581411"/>
    <lineage>
        <taxon>Bacteria</taxon>
        <taxon>Pseudomonadati</taxon>
        <taxon>Verrucomicrobiota</taxon>
        <taxon>Verrucomicrobiia</taxon>
        <taxon>Verrucomicrobiales</taxon>
        <taxon>Verrucomicrobiaceae</taxon>
        <taxon>Luteolibacter</taxon>
    </lineage>
</organism>
<protein>
    <submittedName>
        <fullName evidence="2">Uncharacterized protein</fullName>
    </submittedName>
</protein>
<dbReference type="EMBL" id="JAPDDT010000006">
    <property type="protein sequence ID" value="MCW1923897.1"/>
    <property type="molecule type" value="Genomic_DNA"/>
</dbReference>
<evidence type="ECO:0000313" key="3">
    <source>
        <dbReference type="Proteomes" id="UP001320876"/>
    </source>
</evidence>
<sequence>MLSIPVLYLTRPSTTPPGEAKRTRLAYPHDGGPPSRSPAATPATQAGKLPFRLKPRLTEEQQSIVKGNPGAHLMAHPKDGDILVAWASVDPQAAVRWLESVGDVDGHYFDHLSAVCAGLMVHGGIEEMQDYLKQHRNDALLPPKYQDGSFDDHPWYLMAREDTAPQAIEYLLDHPDRLDLAGAFISGIPDTDRMLAAVNYFAANGIGCSIDYPFLRDRVEEDGHLLADWAAGSRPDLLEEILIGWHSEKAEEVKGWLDANASRPELAETVLETRRLIEADIPPADFTADE</sequence>
<evidence type="ECO:0000256" key="1">
    <source>
        <dbReference type="SAM" id="MobiDB-lite"/>
    </source>
</evidence>
<proteinExistence type="predicted"/>
<feature type="region of interest" description="Disordered" evidence="1">
    <location>
        <begin position="1"/>
        <end position="47"/>
    </location>
</feature>
<gene>
    <name evidence="2" type="ORF">OKA05_15115</name>
</gene>